<dbReference type="VEuPathDB" id="PlasmoDB:PVP01_0009230"/>
<evidence type="ECO:0000313" key="2">
    <source>
        <dbReference type="Proteomes" id="UP000305196"/>
    </source>
</evidence>
<proteinExistence type="predicted"/>
<dbReference type="AlphaFoldDB" id="A0A1G4EEY0"/>
<dbReference type="VEuPathDB" id="PlasmoDB:PVX_109790"/>
<reference evidence="1 2" key="1">
    <citation type="submission" date="2016-07" db="EMBL/GenBank/DDBJ databases">
        <authorList>
            <consortium name="Pathogen Informatics"/>
        </authorList>
    </citation>
    <scope>NUCLEOTIDE SEQUENCE [LARGE SCALE GENOMIC DNA]</scope>
</reference>
<protein>
    <recommendedName>
        <fullName evidence="3">VIR protein</fullName>
    </recommendedName>
</protein>
<dbReference type="VEuPathDB" id="PlasmoDB:PVPAM_040013500"/>
<evidence type="ECO:0008006" key="3">
    <source>
        <dbReference type="Google" id="ProtNLM"/>
    </source>
</evidence>
<dbReference type="VEuPathDB" id="PlasmoDB:PVW1_090006100"/>
<gene>
    <name evidence="1" type="ORF">PVC01_000105000</name>
</gene>
<sequence length="234" mass="27425">MACKCPEFDKETGKNFFEHKCGTDIFGTFYMKWDPDFEKYLNQINGIKDPILRYISIYFVQYYIDGYHYYRQSDPIPRYAACQYLTLWLQEKKDLFTYGGKHEKNKELWDTNFKALWNKLESNYLIKDGKEQKPWCKYFELSGLTDFHPRVTLTISEESTSQKPSISYSPPPPVETQCNCTPCEMPDNSPKMDPSPQMDLTLQTDQAPAADRTKNLAVTSVYPNDVLVQKARYE</sequence>
<name>A0A1G4EEY0_PLAVI</name>
<evidence type="ECO:0000313" key="1">
    <source>
        <dbReference type="EMBL" id="SCA82105.1"/>
    </source>
</evidence>
<dbReference type="Proteomes" id="UP000305196">
    <property type="component" value="Unassembled WGS sequence"/>
</dbReference>
<accession>A0A1G4EEY0</accession>
<organism evidence="1 2">
    <name type="scientific">Plasmodium vivax</name>
    <name type="common">malaria parasite P. vivax</name>
    <dbReference type="NCBI Taxonomy" id="5855"/>
    <lineage>
        <taxon>Eukaryota</taxon>
        <taxon>Sar</taxon>
        <taxon>Alveolata</taxon>
        <taxon>Apicomplexa</taxon>
        <taxon>Aconoidasida</taxon>
        <taxon>Haemosporida</taxon>
        <taxon>Plasmodiidae</taxon>
        <taxon>Plasmodium</taxon>
        <taxon>Plasmodium (Plasmodium)</taxon>
    </lineage>
</organism>
<dbReference type="EMBL" id="FLYI01000486">
    <property type="protein sequence ID" value="SCA82105.1"/>
    <property type="molecule type" value="Genomic_DNA"/>
</dbReference>